<protein>
    <submittedName>
        <fullName evidence="1">Minor capsid protein</fullName>
    </submittedName>
</protein>
<proteinExistence type="predicted"/>
<dbReference type="EMBL" id="BK015309">
    <property type="protein sequence ID" value="DAE00736.1"/>
    <property type="molecule type" value="Genomic_DNA"/>
</dbReference>
<dbReference type="Pfam" id="PF06152">
    <property type="entry name" value="Phage_min_cap2"/>
    <property type="match status" value="1"/>
</dbReference>
<organism evidence="1">
    <name type="scientific">Siphoviridae sp. ctH3Y19</name>
    <dbReference type="NCBI Taxonomy" id="2825419"/>
    <lineage>
        <taxon>Viruses</taxon>
        <taxon>Duplodnaviria</taxon>
        <taxon>Heunggongvirae</taxon>
        <taxon>Uroviricota</taxon>
        <taxon>Caudoviricetes</taxon>
    </lineage>
</organism>
<reference evidence="1" key="1">
    <citation type="journal article" date="2021" name="Proc. Natl. Acad. Sci. U.S.A.">
        <title>A Catalog of Tens of Thousands of Viruses from Human Metagenomes Reveals Hidden Associations with Chronic Diseases.</title>
        <authorList>
            <person name="Tisza M.J."/>
            <person name="Buck C.B."/>
        </authorList>
    </citation>
    <scope>NUCLEOTIDE SEQUENCE</scope>
    <source>
        <strain evidence="1">CtH3Y19</strain>
    </source>
</reference>
<sequence>MLSDEQLDVLSGALVPLYQHLESWVIADVARRIRDTLKYTRTAELEVKALQALGYSPAQIRARVMKLLRADKEYQKQVEENTLQYKREVAELLKQIDGQAAIAEKDIMETAASMAWENDLSLWDAAGADLKENKELSQITKAMQRQTQGDLQNITKTTGFRTGAGIEPVREVYRRELDKAVVKLTSGAATQRQCVQDAVRELAQSGLRTIDYDSGRSYQIDTAVRMCVNTAAGQLAAQVSNANILENDVTLVRVSEHWGARDKGTGVQNHKEWQGKVYSIDGRQHPEEEKRIGMEIRDLEDVTGYNVREGRGALEGLHGVNCRHNHVAWFEGISEIPRHDPEPEPREINGKTYSYYDMTQGMRRRERELRALKREREALDTLGENSKDIRAKIRQKTKEYNQFCDVCGLRPKLERTRVEGKSTDLTKTEAWKEYKNAGKSIEKPIRLGDLYNVEINRSARNANISAKDILAVKHTIAELSREYQFRLDEIEIGNYTDEEHLNVPMLARVTDNSGELRRILVLNNANAMWSDSAYRKDIFDGYFFAGHSVEEFTEHELAHFITYEGCDTMKACEVLDEKIKPMYTNGISRYAWMSKDGSETIAEAFVKKRQGCKINDEANRLLELYVEVWRK</sequence>
<evidence type="ECO:0000313" key="1">
    <source>
        <dbReference type="EMBL" id="DAE00736.1"/>
    </source>
</evidence>
<name>A0A8S5P267_9CAUD</name>
<dbReference type="GO" id="GO:0005198">
    <property type="term" value="F:structural molecule activity"/>
    <property type="evidence" value="ECO:0007669"/>
    <property type="project" value="InterPro"/>
</dbReference>
<dbReference type="InterPro" id="IPR009319">
    <property type="entry name" value="Phage_A118_VSP1"/>
</dbReference>
<accession>A0A8S5P267</accession>